<evidence type="ECO:0000256" key="1">
    <source>
        <dbReference type="ARBA" id="ARBA00000586"/>
    </source>
</evidence>
<evidence type="ECO:0000256" key="3">
    <source>
        <dbReference type="ARBA" id="ARBA00004699"/>
    </source>
</evidence>
<comment type="caution">
    <text evidence="14">The sequence shown here is derived from an EMBL/GenBank/DDBJ whole genome shotgun (WGS) entry which is preliminary data.</text>
</comment>
<evidence type="ECO:0000313" key="15">
    <source>
        <dbReference type="Proteomes" id="UP000295793"/>
    </source>
</evidence>
<dbReference type="SUPFAM" id="SSF53738">
    <property type="entry name" value="Phosphoglucomutase, first 3 domains"/>
    <property type="match status" value="3"/>
</dbReference>
<sequence>MKLTCFKAYDIRGELGTELNVDIAYRIGRAFATFLKPKKVVVGWDVRETSPELKDAFTKGVLDFGADVVDLGLCGTEEVYFGTKYLEADGGCMVTASHNPINYNGMKMVREDAKPISADTGLADIRKMAEDENYDPKAEVPGTLTQLDNRSAYVDHLMSYVDIPNLKPMKVVVNAGNGAAGPTLDAIEAELKKRGAPIEFVKINHEPDGTFPNGIPNPLLHDQQPVTGKAVKENSADLGIAWDGDFDRCFLWDEDANFIEGYYIVGLLAEAFLVQRPGSKIVYDPRLTWNTLEIVEASGGQAIQSVSGHAFIKEKMRAEDAVYGGEMSAHHYFKDFAYADSGMIPWLLVVDLLSRKGTTLKALVEDRMAKFPSPGEINSKVADADETMARVLEAYQAEAKNIDRVDGLSVEFDNWRFNLRKSNTEPVIRLNVETRGDKALMDEKTQDLLALIRQ</sequence>
<comment type="catalytic activity">
    <reaction evidence="1">
        <text>alpha-D-mannose 1-phosphate = D-mannose 6-phosphate</text>
        <dbReference type="Rhea" id="RHEA:11140"/>
        <dbReference type="ChEBI" id="CHEBI:58409"/>
        <dbReference type="ChEBI" id="CHEBI:58735"/>
        <dbReference type="EC" id="5.4.2.8"/>
    </reaction>
</comment>
<keyword evidence="6" id="KW-0597">Phosphoprotein</keyword>
<comment type="similarity">
    <text evidence="4">Belongs to the phosphohexose mutase family.</text>
</comment>
<evidence type="ECO:0000259" key="11">
    <source>
        <dbReference type="Pfam" id="PF02878"/>
    </source>
</evidence>
<keyword evidence="15" id="KW-1185">Reference proteome</keyword>
<dbReference type="InterPro" id="IPR016055">
    <property type="entry name" value="A-D-PHexomutase_a/b/a-I/II/III"/>
</dbReference>
<evidence type="ECO:0000256" key="9">
    <source>
        <dbReference type="ARBA" id="ARBA00023235"/>
    </source>
</evidence>
<dbReference type="EC" id="5.4.2.8" evidence="5"/>
<dbReference type="PANTHER" id="PTHR43771:SF1">
    <property type="entry name" value="PHOSPHOMANNOMUTASE"/>
    <property type="match status" value="1"/>
</dbReference>
<evidence type="ECO:0000256" key="7">
    <source>
        <dbReference type="ARBA" id="ARBA00022723"/>
    </source>
</evidence>
<dbReference type="SUPFAM" id="SSF55957">
    <property type="entry name" value="Phosphoglucomutase, C-terminal domain"/>
    <property type="match status" value="1"/>
</dbReference>
<dbReference type="Pfam" id="PF00408">
    <property type="entry name" value="PGM_PMM_IV"/>
    <property type="match status" value="1"/>
</dbReference>
<dbReference type="Pfam" id="PF02878">
    <property type="entry name" value="PGM_PMM_I"/>
    <property type="match status" value="1"/>
</dbReference>
<feature type="domain" description="Alpha-D-phosphohexomutase alpha/beta/alpha" evidence="11">
    <location>
        <begin position="6"/>
        <end position="130"/>
    </location>
</feature>
<reference evidence="14 15" key="1">
    <citation type="submission" date="2019-03" db="EMBL/GenBank/DDBJ databases">
        <title>Genomic Encyclopedia of Archaeal and Bacterial Type Strains, Phase II (KMG-II): from individual species to whole genera.</title>
        <authorList>
            <person name="Goeker M."/>
        </authorList>
    </citation>
    <scope>NUCLEOTIDE SEQUENCE [LARGE SCALE GENOMIC DNA]</scope>
    <source>
        <strain evidence="14 15">DSM 15388</strain>
    </source>
</reference>
<feature type="domain" description="Alpha-D-phosphohexomutase alpha/beta/alpha" evidence="12">
    <location>
        <begin position="152"/>
        <end position="255"/>
    </location>
</feature>
<dbReference type="GO" id="GO:0005975">
    <property type="term" value="P:carbohydrate metabolic process"/>
    <property type="evidence" value="ECO:0007669"/>
    <property type="project" value="InterPro"/>
</dbReference>
<evidence type="ECO:0000259" key="10">
    <source>
        <dbReference type="Pfam" id="PF00408"/>
    </source>
</evidence>
<evidence type="ECO:0000256" key="4">
    <source>
        <dbReference type="ARBA" id="ARBA00010231"/>
    </source>
</evidence>
<dbReference type="Pfam" id="PF02879">
    <property type="entry name" value="PGM_PMM_II"/>
    <property type="match status" value="1"/>
</dbReference>
<evidence type="ECO:0000256" key="5">
    <source>
        <dbReference type="ARBA" id="ARBA00012730"/>
    </source>
</evidence>
<dbReference type="CDD" id="cd03089">
    <property type="entry name" value="PMM_PGM"/>
    <property type="match status" value="1"/>
</dbReference>
<dbReference type="RefSeq" id="WP_132700651.1">
    <property type="nucleotide sequence ID" value="NZ_SLZR01000004.1"/>
</dbReference>
<feature type="domain" description="Alpha-D-phosphohexomutase alpha/beta/alpha" evidence="13">
    <location>
        <begin position="261"/>
        <end position="371"/>
    </location>
</feature>
<protein>
    <recommendedName>
        <fullName evidence="5">phosphomannomutase</fullName>
        <ecNumber evidence="5">5.4.2.8</ecNumber>
    </recommendedName>
</protein>
<evidence type="ECO:0000256" key="8">
    <source>
        <dbReference type="ARBA" id="ARBA00022842"/>
    </source>
</evidence>
<feature type="domain" description="Alpha-D-phosphohexomutase C-terminal" evidence="10">
    <location>
        <begin position="376"/>
        <end position="442"/>
    </location>
</feature>
<proteinExistence type="inferred from homology"/>
<dbReference type="InterPro" id="IPR005841">
    <property type="entry name" value="Alpha-D-phosphohexomutase_SF"/>
</dbReference>
<dbReference type="InterPro" id="IPR005846">
    <property type="entry name" value="A-D-PHexomutase_a/b/a-III"/>
</dbReference>
<dbReference type="InterPro" id="IPR005843">
    <property type="entry name" value="A-D-PHexomutase_C"/>
</dbReference>
<dbReference type="EMBL" id="SLZR01000004">
    <property type="protein sequence ID" value="TCS41914.1"/>
    <property type="molecule type" value="Genomic_DNA"/>
</dbReference>
<organism evidence="14 15">
    <name type="scientific">Reinekea marinisedimentorum</name>
    <dbReference type="NCBI Taxonomy" id="230495"/>
    <lineage>
        <taxon>Bacteria</taxon>
        <taxon>Pseudomonadati</taxon>
        <taxon>Pseudomonadota</taxon>
        <taxon>Gammaproteobacteria</taxon>
        <taxon>Oceanospirillales</taxon>
        <taxon>Saccharospirillaceae</taxon>
        <taxon>Reinekea</taxon>
    </lineage>
</organism>
<comment type="pathway">
    <text evidence="3">Nucleotide-sugar biosynthesis; GDP-alpha-D-mannose biosynthesis; alpha-D-mannose 1-phosphate from D-fructose 6-phosphate: step 2/2.</text>
</comment>
<dbReference type="Pfam" id="PF02880">
    <property type="entry name" value="PGM_PMM_III"/>
    <property type="match status" value="1"/>
</dbReference>
<accession>A0A4R3I9W2</accession>
<evidence type="ECO:0000256" key="2">
    <source>
        <dbReference type="ARBA" id="ARBA00001946"/>
    </source>
</evidence>
<dbReference type="PANTHER" id="PTHR43771">
    <property type="entry name" value="PHOSPHOMANNOMUTASE"/>
    <property type="match status" value="1"/>
</dbReference>
<evidence type="ECO:0000256" key="6">
    <source>
        <dbReference type="ARBA" id="ARBA00022553"/>
    </source>
</evidence>
<dbReference type="OrthoDB" id="9803322at2"/>
<dbReference type="InterPro" id="IPR036900">
    <property type="entry name" value="A-D-PHexomutase_C_sf"/>
</dbReference>
<dbReference type="Proteomes" id="UP000295793">
    <property type="component" value="Unassembled WGS sequence"/>
</dbReference>
<dbReference type="Gene3D" id="3.40.120.10">
    <property type="entry name" value="Alpha-D-Glucose-1,6-Bisphosphate, subunit A, domain 3"/>
    <property type="match status" value="3"/>
</dbReference>
<dbReference type="GO" id="GO:0046872">
    <property type="term" value="F:metal ion binding"/>
    <property type="evidence" value="ECO:0007669"/>
    <property type="project" value="UniProtKB-KW"/>
</dbReference>
<evidence type="ECO:0000313" key="14">
    <source>
        <dbReference type="EMBL" id="TCS41914.1"/>
    </source>
</evidence>
<dbReference type="Gene3D" id="3.30.310.50">
    <property type="entry name" value="Alpha-D-phosphohexomutase, C-terminal domain"/>
    <property type="match status" value="1"/>
</dbReference>
<keyword evidence="7" id="KW-0479">Metal-binding</keyword>
<gene>
    <name evidence="14" type="ORF">BCF53_10418</name>
</gene>
<dbReference type="InterPro" id="IPR005844">
    <property type="entry name" value="A-D-PHexomutase_a/b/a-I"/>
</dbReference>
<dbReference type="PRINTS" id="PR00509">
    <property type="entry name" value="PGMPMM"/>
</dbReference>
<evidence type="ECO:0000259" key="12">
    <source>
        <dbReference type="Pfam" id="PF02879"/>
    </source>
</evidence>
<dbReference type="InterPro" id="IPR005845">
    <property type="entry name" value="A-D-PHexomutase_a/b/a-II"/>
</dbReference>
<dbReference type="AlphaFoldDB" id="A0A4R3I9W2"/>
<comment type="cofactor">
    <cofactor evidence="2">
        <name>Mg(2+)</name>
        <dbReference type="ChEBI" id="CHEBI:18420"/>
    </cofactor>
</comment>
<name>A0A4R3I9W2_9GAMM</name>
<keyword evidence="8" id="KW-0460">Magnesium</keyword>
<evidence type="ECO:0000259" key="13">
    <source>
        <dbReference type="Pfam" id="PF02880"/>
    </source>
</evidence>
<dbReference type="GO" id="GO:0004615">
    <property type="term" value="F:phosphomannomutase activity"/>
    <property type="evidence" value="ECO:0007669"/>
    <property type="project" value="UniProtKB-EC"/>
</dbReference>
<keyword evidence="9" id="KW-0413">Isomerase</keyword>